<comment type="subcellular location">
    <subcellularLocation>
        <location evidence="1">Nucleus</location>
        <location evidence="1">Nucleolus</location>
    </subcellularLocation>
</comment>
<evidence type="ECO:0000256" key="7">
    <source>
        <dbReference type="ARBA" id="ARBA00023125"/>
    </source>
</evidence>
<evidence type="ECO:0000256" key="6">
    <source>
        <dbReference type="ARBA" id="ARBA00023015"/>
    </source>
</evidence>
<feature type="region of interest" description="Disordered" evidence="10">
    <location>
        <begin position="141"/>
        <end position="177"/>
    </location>
</feature>
<feature type="compositionally biased region" description="Polar residues" evidence="10">
    <location>
        <begin position="165"/>
        <end position="177"/>
    </location>
</feature>
<dbReference type="Pfam" id="PF20644">
    <property type="entry name" value="Rrn7_cyclin_N"/>
    <property type="match status" value="1"/>
</dbReference>
<dbReference type="GO" id="GO:0042790">
    <property type="term" value="P:nucleolar large rRNA transcription by RNA polymerase I"/>
    <property type="evidence" value="ECO:0007669"/>
    <property type="project" value="TreeGrafter"/>
</dbReference>
<organism evidence="14 15">
    <name type="scientific">Wickerhamomyces anomalus (strain ATCC 58044 / CBS 1984 / NCYC 433 / NRRL Y-366-8)</name>
    <name type="common">Yeast</name>
    <name type="synonym">Hansenula anomala</name>
    <dbReference type="NCBI Taxonomy" id="683960"/>
    <lineage>
        <taxon>Eukaryota</taxon>
        <taxon>Fungi</taxon>
        <taxon>Dikarya</taxon>
        <taxon>Ascomycota</taxon>
        <taxon>Saccharomycotina</taxon>
        <taxon>Saccharomycetes</taxon>
        <taxon>Phaffomycetales</taxon>
        <taxon>Wickerhamomycetaceae</taxon>
        <taxon>Wickerhamomyces</taxon>
    </lineage>
</organism>
<dbReference type="Pfam" id="PF20645">
    <property type="entry name" value="Rrn7_cyclin_C"/>
    <property type="match status" value="1"/>
</dbReference>
<keyword evidence="4" id="KW-0863">Zinc-finger</keyword>
<reference evidence="14 15" key="1">
    <citation type="journal article" date="2016" name="Proc. Natl. Acad. Sci. U.S.A.">
        <title>Comparative genomics of biotechnologically important yeasts.</title>
        <authorList>
            <person name="Riley R."/>
            <person name="Haridas S."/>
            <person name="Wolfe K.H."/>
            <person name="Lopes M.R."/>
            <person name="Hittinger C.T."/>
            <person name="Goeker M."/>
            <person name="Salamov A.A."/>
            <person name="Wisecaver J.H."/>
            <person name="Long T.M."/>
            <person name="Calvey C.H."/>
            <person name="Aerts A.L."/>
            <person name="Barry K.W."/>
            <person name="Choi C."/>
            <person name="Clum A."/>
            <person name="Coughlan A.Y."/>
            <person name="Deshpande S."/>
            <person name="Douglass A.P."/>
            <person name="Hanson S.J."/>
            <person name="Klenk H.-P."/>
            <person name="LaButti K.M."/>
            <person name="Lapidus A."/>
            <person name="Lindquist E.A."/>
            <person name="Lipzen A.M."/>
            <person name="Meier-Kolthoff J.P."/>
            <person name="Ohm R.A."/>
            <person name="Otillar R.P."/>
            <person name="Pangilinan J.L."/>
            <person name="Peng Y."/>
            <person name="Rokas A."/>
            <person name="Rosa C.A."/>
            <person name="Scheuner C."/>
            <person name="Sibirny A.A."/>
            <person name="Slot J.C."/>
            <person name="Stielow J.B."/>
            <person name="Sun H."/>
            <person name="Kurtzman C.P."/>
            <person name="Blackwell M."/>
            <person name="Grigoriev I.V."/>
            <person name="Jeffries T.W."/>
        </authorList>
    </citation>
    <scope>NUCLEOTIDE SEQUENCE [LARGE SCALE GENOMIC DNA]</scope>
    <source>
        <strain evidence="15">ATCC 58044 / CBS 1984 / NCYC 433 / NRRL Y-366-8</strain>
    </source>
</reference>
<feature type="compositionally biased region" description="Low complexity" evidence="10">
    <location>
        <begin position="448"/>
        <end position="462"/>
    </location>
</feature>
<dbReference type="EMBL" id="KV454210">
    <property type="protein sequence ID" value="ODQ60101.1"/>
    <property type="molecule type" value="Genomic_DNA"/>
</dbReference>
<feature type="domain" description="Rrn7/TAF1B N-terminal cyclin" evidence="12">
    <location>
        <begin position="97"/>
        <end position="235"/>
    </location>
</feature>
<dbReference type="GO" id="GO:0001164">
    <property type="term" value="F:RNA polymerase I core promoter sequence-specific DNA binding"/>
    <property type="evidence" value="ECO:0007669"/>
    <property type="project" value="InterPro"/>
</dbReference>
<feature type="region of interest" description="Disordered" evidence="10">
    <location>
        <begin position="446"/>
        <end position="466"/>
    </location>
</feature>
<feature type="compositionally biased region" description="Acidic residues" evidence="10">
    <location>
        <begin position="147"/>
        <end position="157"/>
    </location>
</feature>
<evidence type="ECO:0000256" key="4">
    <source>
        <dbReference type="ARBA" id="ARBA00022771"/>
    </source>
</evidence>
<evidence type="ECO:0000259" key="12">
    <source>
        <dbReference type="Pfam" id="PF20644"/>
    </source>
</evidence>
<keyword evidence="6" id="KW-0805">Transcription regulation</keyword>
<evidence type="ECO:0000256" key="9">
    <source>
        <dbReference type="ARBA" id="ARBA00023242"/>
    </source>
</evidence>
<evidence type="ECO:0000259" key="13">
    <source>
        <dbReference type="Pfam" id="PF20645"/>
    </source>
</evidence>
<keyword evidence="15" id="KW-1185">Reference proteome</keyword>
<evidence type="ECO:0000256" key="1">
    <source>
        <dbReference type="ARBA" id="ARBA00004604"/>
    </source>
</evidence>
<evidence type="ECO:0000313" key="15">
    <source>
        <dbReference type="Proteomes" id="UP000094112"/>
    </source>
</evidence>
<dbReference type="InterPro" id="IPR048538">
    <property type="entry name" value="Rrn7_cyclin_C"/>
</dbReference>
<keyword evidence="8" id="KW-0804">Transcription</keyword>
<dbReference type="AlphaFoldDB" id="A0A1E3P3N4"/>
<dbReference type="InterPro" id="IPR033599">
    <property type="entry name" value="TAF1B/Rrn7"/>
</dbReference>
<keyword evidence="7" id="KW-0238">DNA-binding</keyword>
<evidence type="ECO:0000256" key="8">
    <source>
        <dbReference type="ARBA" id="ARBA00023163"/>
    </source>
</evidence>
<accession>A0A1E3P3N4</accession>
<gene>
    <name evidence="14" type="ORF">WICANDRAFT_62666</name>
</gene>
<dbReference type="GO" id="GO:0008270">
    <property type="term" value="F:zinc ion binding"/>
    <property type="evidence" value="ECO:0007669"/>
    <property type="project" value="UniProtKB-KW"/>
</dbReference>
<feature type="domain" description="Rrn7/TAF1B C-terminal cyclin" evidence="13">
    <location>
        <begin position="254"/>
        <end position="418"/>
    </location>
</feature>
<dbReference type="Proteomes" id="UP000094112">
    <property type="component" value="Unassembled WGS sequence"/>
</dbReference>
<comment type="similarity">
    <text evidence="2">Belongs to the RRN7/TAF1B family.</text>
</comment>
<protein>
    <submittedName>
        <fullName evidence="14">Uncharacterized protein</fullName>
    </submittedName>
</protein>
<keyword evidence="5" id="KW-0862">Zinc</keyword>
<evidence type="ECO:0000256" key="10">
    <source>
        <dbReference type="SAM" id="MobiDB-lite"/>
    </source>
</evidence>
<name>A0A1E3P3N4_WICAA</name>
<dbReference type="Pfam" id="PF11781">
    <property type="entry name" value="Zn_ribbon_RRN7"/>
    <property type="match status" value="1"/>
</dbReference>
<dbReference type="GeneID" id="30200659"/>
<dbReference type="InterPro" id="IPR021752">
    <property type="entry name" value="TF_Rrn7_Zf"/>
</dbReference>
<feature type="domain" description="RRN7-type" evidence="11">
    <location>
        <begin position="5"/>
        <end position="38"/>
    </location>
</feature>
<dbReference type="PANTHER" id="PTHR31576:SF2">
    <property type="entry name" value="TATA BOX-BINDING PROTEIN-ASSOCIATED FACTOR RNA POLYMERASE I SUBUNIT B"/>
    <property type="match status" value="1"/>
</dbReference>
<evidence type="ECO:0000256" key="3">
    <source>
        <dbReference type="ARBA" id="ARBA00022723"/>
    </source>
</evidence>
<dbReference type="OrthoDB" id="428577at2759"/>
<evidence type="ECO:0000256" key="5">
    <source>
        <dbReference type="ARBA" id="ARBA00022833"/>
    </source>
</evidence>
<sequence length="529" mass="61180">MSNSWIRGPRCGVDNCRSKFYRSVDGRRICQFGHVNEGHIEFNDDDDDNFIVTRRLNIPTVTTGLSQASQITPGLQKDEAKRKLYGAAGRELYYKCFQCVLKSQIKSLINDHGLPEILEVVVKRYYVQYISMLNDIDTVEKSNGKLDDDDDEEEEEHGEYRDSEGFTTQDTSFTNDTSNEDHEFGFTKLPTHIDSLALCYLGCRYLNLPIFINDFVQWTTTNRIPYMRASFNVPKVLRDKLSMGKVRSFEPKRPPLKGDLCFAISKVATSLNLNHLELNYEPLLFKAIKELILSPQIYFATKKFLKLKLIKLDIKPFKGTKTAQSYINEFPEIKLISIIISITKLYFINGSVNENQPTYDWKKWKELLGNLDLDQDDDNKNFHNVLTQLLLSKNSSLEVIDWDEEKTNKYLDWFTHKIVNTQATEEGPAAMKRLFDIFKLPEDDSQEENLQQQPVQQPQSSEFTGKDVKSIESAYTQLIESGSNKEKLSDEEVMELEKFMIENLISNFGVTTSQLTHAVRHVEQKFFFN</sequence>
<dbReference type="InterPro" id="IPR048540">
    <property type="entry name" value="Rrn7_cyclin_N"/>
</dbReference>
<evidence type="ECO:0000313" key="14">
    <source>
        <dbReference type="EMBL" id="ODQ60101.1"/>
    </source>
</evidence>
<dbReference type="RefSeq" id="XP_019039308.1">
    <property type="nucleotide sequence ID" value="XM_019183413.1"/>
</dbReference>
<proteinExistence type="inferred from homology"/>
<dbReference type="STRING" id="683960.A0A1E3P3N4"/>
<dbReference type="GO" id="GO:0070860">
    <property type="term" value="C:RNA polymerase I core factor complex"/>
    <property type="evidence" value="ECO:0007669"/>
    <property type="project" value="InterPro"/>
</dbReference>
<dbReference type="PANTHER" id="PTHR31576">
    <property type="entry name" value="TATA BOX-BINDING PROTEIN-ASSOCIATED FACTOR RNA POLYMERASE I SUBUNIT B"/>
    <property type="match status" value="1"/>
</dbReference>
<evidence type="ECO:0000259" key="11">
    <source>
        <dbReference type="Pfam" id="PF11781"/>
    </source>
</evidence>
<evidence type="ECO:0000256" key="2">
    <source>
        <dbReference type="ARBA" id="ARBA00006899"/>
    </source>
</evidence>
<keyword evidence="9" id="KW-0539">Nucleus</keyword>
<keyword evidence="3" id="KW-0479">Metal-binding</keyword>